<sequence>MWDDQLQLNVSNYASLLRIALPSALCAVLLVRAALPQKPTKPPLPPGPKPLPIVGNALDIPIDKPSKKYAKWAKEYDSDIVHLGAFGNHFIILHNLEDVEELFERRAAIYSDRPPIHTLELVGFGYNVAFMRAGARWKLRRQYAQQAMRAEAVKELRPLQEKSMNEMLIGLLETPHRFEEHHHRLIISLPLGLMYNYTPTLLRDPAVDAAVDSFEVGMKVISPEGSMANVFPSLRHVPWTWTQRLANETQRLGRIMKRGPLSKVHDDVSKGAGSSSLLGQMMEKKGLMGLGPDEEDAWFDVAHTMQAGGSHMTISAAQTFFYLIATHPDVQAKAQKELDNVLGSHPRLPNLDDRPSLPYIEAIYREVLRWAPSAPMGAPRVAPEEEVYKGFLIPKGSIIMANIWSITHDERRYTDPLSFNPDRFFDEEGKLNSDDRVLAYGFGRRLCVGRYLGHQQYGTGHSLWLMMATILASFHIRPKTDAEGNEIPIDDEFEEGGFITQKTSFQCDITPRSAEWRDVLENIKSSEF</sequence>
<reference evidence="11 12" key="1">
    <citation type="journal article" date="2018" name="Evol. Lett.">
        <title>Horizontal gene cluster transfer increased hallucinogenic mushroom diversity.</title>
        <authorList>
            <person name="Reynolds H.T."/>
            <person name="Vijayakumar V."/>
            <person name="Gluck-Thaler E."/>
            <person name="Korotkin H.B."/>
            <person name="Matheny P.B."/>
            <person name="Slot J.C."/>
        </authorList>
    </citation>
    <scope>NUCLEOTIDE SEQUENCE [LARGE SCALE GENOMIC DNA]</scope>
    <source>
        <strain evidence="11 12">2629</strain>
    </source>
</reference>
<dbReference type="PRINTS" id="PR00385">
    <property type="entry name" value="P450"/>
</dbReference>
<dbReference type="OrthoDB" id="2789670at2759"/>
<evidence type="ECO:0008006" key="13">
    <source>
        <dbReference type="Google" id="ProtNLM"/>
    </source>
</evidence>
<dbReference type="InParanoid" id="A0A409WWX6"/>
<dbReference type="InterPro" id="IPR050364">
    <property type="entry name" value="Cytochrome_P450_fung"/>
</dbReference>
<dbReference type="Proteomes" id="UP000284842">
    <property type="component" value="Unassembled WGS sequence"/>
</dbReference>
<evidence type="ECO:0000313" key="12">
    <source>
        <dbReference type="Proteomes" id="UP000284842"/>
    </source>
</evidence>
<feature type="binding site" description="axial binding residue" evidence="9">
    <location>
        <position position="447"/>
    </location>
    <ligand>
        <name>heme</name>
        <dbReference type="ChEBI" id="CHEBI:30413"/>
    </ligand>
    <ligandPart>
        <name>Fe</name>
        <dbReference type="ChEBI" id="CHEBI:18248"/>
    </ligandPart>
</feature>
<dbReference type="PANTHER" id="PTHR46300:SF7">
    <property type="entry name" value="P450, PUTATIVE (EUROFUNG)-RELATED"/>
    <property type="match status" value="1"/>
</dbReference>
<dbReference type="GO" id="GO:0004497">
    <property type="term" value="F:monooxygenase activity"/>
    <property type="evidence" value="ECO:0007669"/>
    <property type="project" value="UniProtKB-KW"/>
</dbReference>
<evidence type="ECO:0000256" key="1">
    <source>
        <dbReference type="ARBA" id="ARBA00001971"/>
    </source>
</evidence>
<keyword evidence="10" id="KW-0812">Transmembrane</keyword>
<evidence type="ECO:0000256" key="3">
    <source>
        <dbReference type="ARBA" id="ARBA00010617"/>
    </source>
</evidence>
<dbReference type="CDD" id="cd11065">
    <property type="entry name" value="CYP64-like"/>
    <property type="match status" value="1"/>
</dbReference>
<comment type="similarity">
    <text evidence="3">Belongs to the cytochrome P450 family.</text>
</comment>
<keyword evidence="8" id="KW-0503">Monooxygenase</keyword>
<keyword evidence="4 9" id="KW-0349">Heme</keyword>
<comment type="caution">
    <text evidence="11">The sequence shown here is derived from an EMBL/GenBank/DDBJ whole genome shotgun (WGS) entry which is preliminary data.</text>
</comment>
<proteinExistence type="inferred from homology"/>
<organism evidence="11 12">
    <name type="scientific">Panaeolus cyanescens</name>
    <dbReference type="NCBI Taxonomy" id="181874"/>
    <lineage>
        <taxon>Eukaryota</taxon>
        <taxon>Fungi</taxon>
        <taxon>Dikarya</taxon>
        <taxon>Basidiomycota</taxon>
        <taxon>Agaricomycotina</taxon>
        <taxon>Agaricomycetes</taxon>
        <taxon>Agaricomycetidae</taxon>
        <taxon>Agaricales</taxon>
        <taxon>Agaricineae</taxon>
        <taxon>Galeropsidaceae</taxon>
        <taxon>Panaeolus</taxon>
    </lineage>
</organism>
<keyword evidence="7 9" id="KW-0408">Iron</keyword>
<evidence type="ECO:0000256" key="6">
    <source>
        <dbReference type="ARBA" id="ARBA00023002"/>
    </source>
</evidence>
<keyword evidence="10" id="KW-0472">Membrane</keyword>
<comment type="pathway">
    <text evidence="2">Secondary metabolite biosynthesis.</text>
</comment>
<dbReference type="InterPro" id="IPR001128">
    <property type="entry name" value="Cyt_P450"/>
</dbReference>
<dbReference type="GO" id="GO:0020037">
    <property type="term" value="F:heme binding"/>
    <property type="evidence" value="ECO:0007669"/>
    <property type="project" value="InterPro"/>
</dbReference>
<keyword evidence="5 9" id="KW-0479">Metal-binding</keyword>
<evidence type="ECO:0000256" key="7">
    <source>
        <dbReference type="ARBA" id="ARBA00023004"/>
    </source>
</evidence>
<dbReference type="Gene3D" id="1.10.630.10">
    <property type="entry name" value="Cytochrome P450"/>
    <property type="match status" value="1"/>
</dbReference>
<dbReference type="InterPro" id="IPR002401">
    <property type="entry name" value="Cyt_P450_E_grp-I"/>
</dbReference>
<protein>
    <recommendedName>
        <fullName evidence="13">Cytochrome P450</fullName>
    </recommendedName>
</protein>
<dbReference type="InterPro" id="IPR036396">
    <property type="entry name" value="Cyt_P450_sf"/>
</dbReference>
<comment type="cofactor">
    <cofactor evidence="1 9">
        <name>heme</name>
        <dbReference type="ChEBI" id="CHEBI:30413"/>
    </cofactor>
</comment>
<dbReference type="PRINTS" id="PR00463">
    <property type="entry name" value="EP450I"/>
</dbReference>
<feature type="transmembrane region" description="Helical" evidence="10">
    <location>
        <begin position="15"/>
        <end position="35"/>
    </location>
</feature>
<dbReference type="Pfam" id="PF00067">
    <property type="entry name" value="p450"/>
    <property type="match status" value="1"/>
</dbReference>
<dbReference type="GO" id="GO:0016705">
    <property type="term" value="F:oxidoreductase activity, acting on paired donors, with incorporation or reduction of molecular oxygen"/>
    <property type="evidence" value="ECO:0007669"/>
    <property type="project" value="InterPro"/>
</dbReference>
<dbReference type="STRING" id="181874.A0A409WWX6"/>
<dbReference type="PANTHER" id="PTHR46300">
    <property type="entry name" value="P450, PUTATIVE (EUROFUNG)-RELATED-RELATED"/>
    <property type="match status" value="1"/>
</dbReference>
<evidence type="ECO:0000256" key="9">
    <source>
        <dbReference type="PIRSR" id="PIRSR602401-1"/>
    </source>
</evidence>
<dbReference type="GO" id="GO:0005506">
    <property type="term" value="F:iron ion binding"/>
    <property type="evidence" value="ECO:0007669"/>
    <property type="project" value="InterPro"/>
</dbReference>
<name>A0A409WWX6_9AGAR</name>
<evidence type="ECO:0000256" key="10">
    <source>
        <dbReference type="SAM" id="Phobius"/>
    </source>
</evidence>
<dbReference type="AlphaFoldDB" id="A0A409WWX6"/>
<keyword evidence="10" id="KW-1133">Transmembrane helix</keyword>
<keyword evidence="12" id="KW-1185">Reference proteome</keyword>
<evidence type="ECO:0000313" key="11">
    <source>
        <dbReference type="EMBL" id="PPQ82966.1"/>
    </source>
</evidence>
<evidence type="ECO:0000256" key="4">
    <source>
        <dbReference type="ARBA" id="ARBA00022617"/>
    </source>
</evidence>
<accession>A0A409WWX6</accession>
<keyword evidence="6" id="KW-0560">Oxidoreductase</keyword>
<evidence type="ECO:0000256" key="2">
    <source>
        <dbReference type="ARBA" id="ARBA00005179"/>
    </source>
</evidence>
<dbReference type="EMBL" id="NHTK01005088">
    <property type="protein sequence ID" value="PPQ82966.1"/>
    <property type="molecule type" value="Genomic_DNA"/>
</dbReference>
<gene>
    <name evidence="11" type="ORF">CVT24_012926</name>
</gene>
<evidence type="ECO:0000256" key="8">
    <source>
        <dbReference type="ARBA" id="ARBA00023033"/>
    </source>
</evidence>
<evidence type="ECO:0000256" key="5">
    <source>
        <dbReference type="ARBA" id="ARBA00022723"/>
    </source>
</evidence>
<dbReference type="SUPFAM" id="SSF48264">
    <property type="entry name" value="Cytochrome P450"/>
    <property type="match status" value="1"/>
</dbReference>